<comment type="subunit">
    <text evidence="11">Composed of 13 different subunits. Subunits NuoA, H, J, K, L, M, N constitute the membrane sector of the complex.</text>
</comment>
<comment type="function">
    <text evidence="13">NDH-1 shuttles electrons from NADH, via FMN and iron-sulfur (Fe-S) centers, to quinones in the respiratory chain. Couples the redox reaction to proton translocation (for every two electrons transferred, four hydrogen ions are translocated across the cytoplasmic membrane), and thus conserves the redox energy in a proton gradient.</text>
</comment>
<evidence type="ECO:0000256" key="3">
    <source>
        <dbReference type="ARBA" id="ARBA00019907"/>
    </source>
</evidence>
<reference evidence="14" key="1">
    <citation type="submission" date="2022-05" db="EMBL/GenBank/DDBJ databases">
        <title>Impact of host demography and evolutionary history on endosymbiont molecular evolution: a test in carpenter ants (Genus Camponotus) and their Blochmannia endosymbionts.</title>
        <authorList>
            <person name="Manthey J.D."/>
            <person name="Giron J.C."/>
            <person name="Hruska J.P."/>
        </authorList>
    </citation>
    <scope>NUCLEOTIDE SEQUENCE</scope>
    <source>
        <strain evidence="14">C-039</strain>
    </source>
</reference>
<keyword evidence="10 13" id="KW-0472">Membrane</keyword>
<keyword evidence="8 13" id="KW-1133">Transmembrane helix</keyword>
<dbReference type="Gene3D" id="1.20.120.1200">
    <property type="entry name" value="NADH-ubiquinone/plastoquinone oxidoreductase chain 6, subunit NuoJ"/>
    <property type="match status" value="1"/>
</dbReference>
<proteinExistence type="inferred from homology"/>
<dbReference type="Proteomes" id="UP001056209">
    <property type="component" value="Chromosome"/>
</dbReference>
<organism evidence="14 15">
    <name type="scientific">Candidatus Blochmannia vicinus</name>
    <name type="common">nom. nud.</name>
    <dbReference type="NCBI Taxonomy" id="251540"/>
    <lineage>
        <taxon>Bacteria</taxon>
        <taxon>Pseudomonadati</taxon>
        <taxon>Pseudomonadota</taxon>
        <taxon>Gammaproteobacteria</taxon>
        <taxon>Enterobacterales</taxon>
        <taxon>Enterobacteriaceae</taxon>
        <taxon>ant endosymbionts</taxon>
        <taxon>Candidatus Blochmanniella</taxon>
    </lineage>
</organism>
<name>A0A9Q8TW16_9ENTR</name>
<keyword evidence="5 13" id="KW-0812">Transmembrane</keyword>
<feature type="transmembrane region" description="Helical" evidence="13">
    <location>
        <begin position="133"/>
        <end position="160"/>
    </location>
</feature>
<dbReference type="Pfam" id="PF00499">
    <property type="entry name" value="Oxidored_q3"/>
    <property type="match status" value="1"/>
</dbReference>
<evidence type="ECO:0000256" key="12">
    <source>
        <dbReference type="ARBA" id="ARBA00047712"/>
    </source>
</evidence>
<evidence type="ECO:0000256" key="11">
    <source>
        <dbReference type="ARBA" id="ARBA00025811"/>
    </source>
</evidence>
<protein>
    <recommendedName>
        <fullName evidence="3 13">NADH-quinone oxidoreductase subunit J</fullName>
        <ecNumber evidence="13">7.1.1.-</ecNumber>
    </recommendedName>
</protein>
<feature type="transmembrane region" description="Helical" evidence="13">
    <location>
        <begin position="88"/>
        <end position="113"/>
    </location>
</feature>
<sequence length="181" mass="19965">MTALFYVSGVIAIISTVCVIVHYHPVHALLYLIVSFISLSCNFFSLGAPFAGAVEVIIYAGAIMILFVFVIMMLNARTITFRAQKKSSFLSPILSCGAVLLTSILLIILLYVSFGLKDCFININRPMIDSKQIGISLFGSYLLMVELASFLLLSALISVFHLSRDHKLSDNYIIVSDQSKE</sequence>
<dbReference type="PANTHER" id="PTHR33269">
    <property type="entry name" value="NADH-UBIQUINONE OXIDOREDUCTASE CHAIN 6"/>
    <property type="match status" value="1"/>
</dbReference>
<evidence type="ECO:0000256" key="13">
    <source>
        <dbReference type="RuleBase" id="RU004429"/>
    </source>
</evidence>
<evidence type="ECO:0000313" key="15">
    <source>
        <dbReference type="Proteomes" id="UP001056209"/>
    </source>
</evidence>
<feature type="transmembrane region" description="Helical" evidence="13">
    <location>
        <begin position="30"/>
        <end position="50"/>
    </location>
</feature>
<dbReference type="InterPro" id="IPR042106">
    <property type="entry name" value="Nuo/plastoQ_OxRdtase_6_NuoJ"/>
</dbReference>
<feature type="transmembrane region" description="Helical" evidence="13">
    <location>
        <begin position="56"/>
        <end position="76"/>
    </location>
</feature>
<dbReference type="GO" id="GO:0005886">
    <property type="term" value="C:plasma membrane"/>
    <property type="evidence" value="ECO:0007669"/>
    <property type="project" value="UniProtKB-SubCell"/>
</dbReference>
<evidence type="ECO:0000256" key="1">
    <source>
        <dbReference type="ARBA" id="ARBA00004651"/>
    </source>
</evidence>
<evidence type="ECO:0000313" key="14">
    <source>
        <dbReference type="EMBL" id="URJ28286.1"/>
    </source>
</evidence>
<comment type="similarity">
    <text evidence="2 13">Belongs to the complex I subunit 6 family.</text>
</comment>
<evidence type="ECO:0000256" key="8">
    <source>
        <dbReference type="ARBA" id="ARBA00022989"/>
    </source>
</evidence>
<evidence type="ECO:0000256" key="9">
    <source>
        <dbReference type="ARBA" id="ARBA00023027"/>
    </source>
</evidence>
<evidence type="ECO:0000256" key="5">
    <source>
        <dbReference type="ARBA" id="ARBA00022692"/>
    </source>
</evidence>
<evidence type="ECO:0000256" key="4">
    <source>
        <dbReference type="ARBA" id="ARBA00022475"/>
    </source>
</evidence>
<dbReference type="EMBL" id="CP097753">
    <property type="protein sequence ID" value="URJ28286.1"/>
    <property type="molecule type" value="Genomic_DNA"/>
</dbReference>
<dbReference type="RefSeq" id="WP_250248722.1">
    <property type="nucleotide sequence ID" value="NZ_CP097753.1"/>
</dbReference>
<keyword evidence="14" id="KW-0560">Oxidoreductase</keyword>
<keyword evidence="4 13" id="KW-1003">Cell membrane</keyword>
<gene>
    <name evidence="14" type="primary">nuoJ</name>
    <name evidence="14" type="ORF">M9393_00750</name>
</gene>
<evidence type="ECO:0000256" key="6">
    <source>
        <dbReference type="ARBA" id="ARBA00022719"/>
    </source>
</evidence>
<dbReference type="PANTHER" id="PTHR33269:SF17">
    <property type="entry name" value="NADH-UBIQUINONE OXIDOREDUCTASE CHAIN 6"/>
    <property type="match status" value="1"/>
</dbReference>
<evidence type="ECO:0000256" key="10">
    <source>
        <dbReference type="ARBA" id="ARBA00023136"/>
    </source>
</evidence>
<dbReference type="GO" id="GO:0048038">
    <property type="term" value="F:quinone binding"/>
    <property type="evidence" value="ECO:0007669"/>
    <property type="project" value="UniProtKB-UniRule"/>
</dbReference>
<comment type="catalytic activity">
    <reaction evidence="12 13">
        <text>a quinone + NADH + 5 H(+)(in) = a quinol + NAD(+) + 4 H(+)(out)</text>
        <dbReference type="Rhea" id="RHEA:57888"/>
        <dbReference type="ChEBI" id="CHEBI:15378"/>
        <dbReference type="ChEBI" id="CHEBI:24646"/>
        <dbReference type="ChEBI" id="CHEBI:57540"/>
        <dbReference type="ChEBI" id="CHEBI:57945"/>
        <dbReference type="ChEBI" id="CHEBI:132124"/>
    </reaction>
</comment>
<dbReference type="EC" id="7.1.1.-" evidence="13"/>
<dbReference type="NCBIfam" id="NF005162">
    <property type="entry name" value="PRK06638.1-1"/>
    <property type="match status" value="1"/>
</dbReference>
<dbReference type="GO" id="GO:0016491">
    <property type="term" value="F:oxidoreductase activity"/>
    <property type="evidence" value="ECO:0007669"/>
    <property type="project" value="UniProtKB-KW"/>
</dbReference>
<keyword evidence="9 13" id="KW-0520">NAD</keyword>
<evidence type="ECO:0000256" key="7">
    <source>
        <dbReference type="ARBA" id="ARBA00022967"/>
    </source>
</evidence>
<keyword evidence="7" id="KW-1278">Translocase</keyword>
<dbReference type="FunFam" id="1.20.120.1200:FF:000001">
    <property type="entry name" value="NADH-quinone oxidoreductase subunit J"/>
    <property type="match status" value="1"/>
</dbReference>
<keyword evidence="6 13" id="KW-0874">Quinone</keyword>
<feature type="transmembrane region" description="Helical" evidence="13">
    <location>
        <begin position="6"/>
        <end position="23"/>
    </location>
</feature>
<accession>A0A9Q8TW16</accession>
<dbReference type="GO" id="GO:0008137">
    <property type="term" value="F:NADH dehydrogenase (ubiquinone) activity"/>
    <property type="evidence" value="ECO:0007669"/>
    <property type="project" value="UniProtKB-UniRule"/>
</dbReference>
<comment type="subcellular location">
    <subcellularLocation>
        <location evidence="1 13">Cell membrane</location>
        <topology evidence="1 13">Multi-pass membrane protein</topology>
    </subcellularLocation>
</comment>
<dbReference type="AlphaFoldDB" id="A0A9Q8TW16"/>
<evidence type="ECO:0000256" key="2">
    <source>
        <dbReference type="ARBA" id="ARBA00005698"/>
    </source>
</evidence>
<dbReference type="InterPro" id="IPR001457">
    <property type="entry name" value="NADH_UbQ/plastoQ_OxRdtase_su6"/>
</dbReference>